<gene>
    <name evidence="4" type="ORF">BO94DRAFT_346353</name>
</gene>
<dbReference type="InterPro" id="IPR056884">
    <property type="entry name" value="NPHP3-like_N"/>
</dbReference>
<dbReference type="AlphaFoldDB" id="A0A317X4N0"/>
<dbReference type="OrthoDB" id="4741629at2759"/>
<dbReference type="InterPro" id="IPR027417">
    <property type="entry name" value="P-loop_NTPase"/>
</dbReference>
<evidence type="ECO:0000313" key="4">
    <source>
        <dbReference type="EMBL" id="PWY93559.1"/>
    </source>
</evidence>
<dbReference type="Gene3D" id="3.40.50.300">
    <property type="entry name" value="P-loop containing nucleotide triphosphate hydrolases"/>
    <property type="match status" value="1"/>
</dbReference>
<evidence type="ECO:0000256" key="2">
    <source>
        <dbReference type="SAM" id="MobiDB-lite"/>
    </source>
</evidence>
<dbReference type="Proteomes" id="UP000246702">
    <property type="component" value="Unassembled WGS sequence"/>
</dbReference>
<dbReference type="PANTHER" id="PTHR10039:SF14">
    <property type="entry name" value="NACHT DOMAIN-CONTAINING PROTEIN"/>
    <property type="match status" value="1"/>
</dbReference>
<keyword evidence="1" id="KW-0677">Repeat</keyword>
<dbReference type="PANTHER" id="PTHR10039">
    <property type="entry name" value="AMELOGENIN"/>
    <property type="match status" value="1"/>
</dbReference>
<organism evidence="4 5">
    <name type="scientific">Aspergillus sclerotioniger CBS 115572</name>
    <dbReference type="NCBI Taxonomy" id="1450535"/>
    <lineage>
        <taxon>Eukaryota</taxon>
        <taxon>Fungi</taxon>
        <taxon>Dikarya</taxon>
        <taxon>Ascomycota</taxon>
        <taxon>Pezizomycotina</taxon>
        <taxon>Eurotiomycetes</taxon>
        <taxon>Eurotiomycetidae</taxon>
        <taxon>Eurotiales</taxon>
        <taxon>Aspergillaceae</taxon>
        <taxon>Aspergillus</taxon>
        <taxon>Aspergillus subgen. Circumdati</taxon>
    </lineage>
</organism>
<feature type="region of interest" description="Disordered" evidence="2">
    <location>
        <begin position="261"/>
        <end position="281"/>
    </location>
</feature>
<protein>
    <recommendedName>
        <fullName evidence="3">Nephrocystin 3-like N-terminal domain-containing protein</fullName>
    </recommendedName>
</protein>
<name>A0A317X4N0_9EURO</name>
<accession>A0A317X4N0</accession>
<evidence type="ECO:0000259" key="3">
    <source>
        <dbReference type="Pfam" id="PF24883"/>
    </source>
</evidence>
<evidence type="ECO:0000313" key="5">
    <source>
        <dbReference type="Proteomes" id="UP000246702"/>
    </source>
</evidence>
<keyword evidence="5" id="KW-1185">Reference proteome</keyword>
<dbReference type="STRING" id="1450535.A0A317X4N0"/>
<dbReference type="GeneID" id="37109220"/>
<dbReference type="Pfam" id="PF24883">
    <property type="entry name" value="NPHP3_N"/>
    <property type="match status" value="1"/>
</dbReference>
<dbReference type="EMBL" id="MSFK01000006">
    <property type="protein sequence ID" value="PWY93559.1"/>
    <property type="molecule type" value="Genomic_DNA"/>
</dbReference>
<sequence>MKPNSEYLRELRKSFLRLAVKLDIKIRILCFYEMVPTDYGKMLGVNRTALSKIFSMTLPTAIQEFVSEKSATLGHEERGLHRAHRDLVQFEGIKDAQYNIVRSAITKEVMTGINVAAKDRFNSFRNINMGLVTGVLAALEGVPIKNKYNALRNKVVCQSWILEEPEYEDWAKLETGDCVDVRGLWIFGSEGKGKTSALMASIETIDDRATTSASQSTKPVVSAFFLCDKSAECSSAEELLKSIIRQLVGQKMTLAPYARHFTGKGDENRKTGSTKDQSNSQASLTVENLWQSLLGMFTDNLVGTIYIMLNNIHELSGEDTSTKTFLDLLKKELSGYWKPGRRVKARWLFTGRPREHLRSVFAHENVQGIDLSNDKYKEKVKSDVQRHAETKFQELQAEKQYSMALSYFAGSLIGKRAETTKWVDVTCVHLAALPLHSSDLEVRHLLEEVPDSLVDLLDHTWQSLLNKPGTETAKVKEMLRTLILTYEDPTIEELAVLAGLSSNPSNLETKPQLSSS</sequence>
<evidence type="ECO:0000256" key="1">
    <source>
        <dbReference type="ARBA" id="ARBA00022737"/>
    </source>
</evidence>
<comment type="caution">
    <text evidence="4">The sequence shown here is derived from an EMBL/GenBank/DDBJ whole genome shotgun (WGS) entry which is preliminary data.</text>
</comment>
<feature type="domain" description="Nephrocystin 3-like N-terminal" evidence="3">
    <location>
        <begin position="159"/>
        <end position="352"/>
    </location>
</feature>
<dbReference type="RefSeq" id="XP_025470320.1">
    <property type="nucleotide sequence ID" value="XM_025607077.1"/>
</dbReference>
<reference evidence="4 5" key="1">
    <citation type="submission" date="2016-12" db="EMBL/GenBank/DDBJ databases">
        <title>The genomes of Aspergillus section Nigri reveals drivers in fungal speciation.</title>
        <authorList>
            <consortium name="DOE Joint Genome Institute"/>
            <person name="Vesth T.C."/>
            <person name="Nybo J."/>
            <person name="Theobald S."/>
            <person name="Brandl J."/>
            <person name="Frisvad J.C."/>
            <person name="Nielsen K.F."/>
            <person name="Lyhne E.K."/>
            <person name="Kogle M.E."/>
            <person name="Kuo A."/>
            <person name="Riley R."/>
            <person name="Clum A."/>
            <person name="Nolan M."/>
            <person name="Lipzen A."/>
            <person name="Salamov A."/>
            <person name="Henrissat B."/>
            <person name="Wiebenga A."/>
            <person name="De Vries R.P."/>
            <person name="Grigoriev I.V."/>
            <person name="Mortensen U.H."/>
            <person name="Andersen M.R."/>
            <person name="Baker S.E."/>
        </authorList>
    </citation>
    <scope>NUCLEOTIDE SEQUENCE [LARGE SCALE GENOMIC DNA]</scope>
    <source>
        <strain evidence="4 5">CBS 115572</strain>
    </source>
</reference>
<proteinExistence type="predicted"/>